<dbReference type="GO" id="GO:0016020">
    <property type="term" value="C:membrane"/>
    <property type="evidence" value="ECO:0007669"/>
    <property type="project" value="UniProtKB-SubCell"/>
</dbReference>
<sequence length="538" mass="60005">MLTPSTSLAGRLCLFLVLSMIAPVSAGEIEDFERSWTAKALAHQRTLDLYAPLAHATFITTHNSYNAADYSNLGSYWDPNHVYSISKQLRMGVRCMEFDVHEFFSTDGWPWEWGTELLLCHGTSDHVGCSTFDRQFTEGLAEVRDFLNRPENANEVILIYLEEHIDDAFGEAVDKLRAYFGDKIFKPVGGCQGIPMDISKADILAAGKQIMFMTDGCRNSTFNEWVFTGVGDANGFPSSNPNRFQNYPNCDPFGRDQYNREMVRFFEDRTTLTDIFGNPGAPLTPERMREMMRCGVNLPGMDELRPFDGRLQNAVWSWNNNEPNDYGSGEDCGEHIANGRFNDIPCDRMVSFACKDPDTGEWYITSGTGTWSEGNDFCNMETGGRYVFAVPVSGYENEKLKEAKIIDGSDRVWLNYSDGAVEGEWIPNALGNRNYRGKWTTSGGRDVHSENNVSVSFTLTGTEHLQFDLTASVDTYLFLVDEYGAIIADDDDGGSGYNSRLAMTLQAGRYRLVAATYHSGQAGAFTLTTNKGSFGLAP</sequence>
<dbReference type="Proteomes" id="UP000664417">
    <property type="component" value="Unassembled WGS sequence"/>
</dbReference>
<name>A0A8J7U681_9BACT</name>
<feature type="chain" id="PRO_5035157364" description="C-type lectin domain-containing protein" evidence="5">
    <location>
        <begin position="27"/>
        <end position="538"/>
    </location>
</feature>
<evidence type="ECO:0000256" key="3">
    <source>
        <dbReference type="ARBA" id="ARBA00022989"/>
    </source>
</evidence>
<feature type="signal peptide" evidence="5">
    <location>
        <begin position="1"/>
        <end position="26"/>
    </location>
</feature>
<dbReference type="SUPFAM" id="SSF51695">
    <property type="entry name" value="PLC-like phosphodiesterases"/>
    <property type="match status" value="1"/>
</dbReference>
<dbReference type="Gene3D" id="2.60.120.380">
    <property type="match status" value="1"/>
</dbReference>
<evidence type="ECO:0000313" key="8">
    <source>
        <dbReference type="Proteomes" id="UP000664417"/>
    </source>
</evidence>
<reference evidence="7" key="1">
    <citation type="submission" date="2021-03" db="EMBL/GenBank/DDBJ databases">
        <authorList>
            <person name="Wang G."/>
        </authorList>
    </citation>
    <scope>NUCLEOTIDE SEQUENCE</scope>
    <source>
        <strain evidence="7">KCTC 12899</strain>
    </source>
</reference>
<evidence type="ECO:0000256" key="5">
    <source>
        <dbReference type="SAM" id="SignalP"/>
    </source>
</evidence>
<evidence type="ECO:0000256" key="1">
    <source>
        <dbReference type="ARBA" id="ARBA00004370"/>
    </source>
</evidence>
<feature type="domain" description="C-type lectin" evidence="6">
    <location>
        <begin position="308"/>
        <end position="355"/>
    </location>
</feature>
<dbReference type="AlphaFoldDB" id="A0A8J7U681"/>
<comment type="caution">
    <text evidence="7">The sequence shown here is derived from an EMBL/GenBank/DDBJ whole genome shotgun (WGS) entry which is preliminary data.</text>
</comment>
<dbReference type="GO" id="GO:0008081">
    <property type="term" value="F:phosphoric diester hydrolase activity"/>
    <property type="evidence" value="ECO:0007669"/>
    <property type="project" value="InterPro"/>
</dbReference>
<keyword evidence="3" id="KW-1133">Transmembrane helix</keyword>
<dbReference type="EMBL" id="JAFREP010000026">
    <property type="protein sequence ID" value="MBO1321644.1"/>
    <property type="molecule type" value="Genomic_DNA"/>
</dbReference>
<dbReference type="InterPro" id="IPR001304">
    <property type="entry name" value="C-type_lectin-like"/>
</dbReference>
<dbReference type="PANTHER" id="PTHR35518">
    <property type="entry name" value="MAINTENANCE OF TELOMOERE CAPPING"/>
    <property type="match status" value="1"/>
</dbReference>
<dbReference type="SUPFAM" id="SSF56436">
    <property type="entry name" value="C-type lectin-like"/>
    <property type="match status" value="1"/>
</dbReference>
<dbReference type="Gene3D" id="3.20.20.190">
    <property type="entry name" value="Phosphatidylinositol (PI) phosphodiesterase"/>
    <property type="match status" value="1"/>
</dbReference>
<protein>
    <recommendedName>
        <fullName evidence="6">C-type lectin domain-containing protein</fullName>
    </recommendedName>
</protein>
<gene>
    <name evidence="7" type="ORF">J3U88_24410</name>
</gene>
<dbReference type="Pfam" id="PF26178">
    <property type="entry name" value="PI-PLC_cat"/>
    <property type="match status" value="1"/>
</dbReference>
<keyword evidence="8" id="KW-1185">Reference proteome</keyword>
<dbReference type="Gene3D" id="3.10.100.10">
    <property type="entry name" value="Mannose-Binding Protein A, subunit A"/>
    <property type="match status" value="1"/>
</dbReference>
<keyword evidence="4" id="KW-0472">Membrane</keyword>
<evidence type="ECO:0000259" key="6">
    <source>
        <dbReference type="PROSITE" id="PS50041"/>
    </source>
</evidence>
<dbReference type="RefSeq" id="WP_207861617.1">
    <property type="nucleotide sequence ID" value="NZ_JAFREP010000026.1"/>
</dbReference>
<dbReference type="PROSITE" id="PS50007">
    <property type="entry name" value="PIPLC_X_DOMAIN"/>
    <property type="match status" value="1"/>
</dbReference>
<dbReference type="GO" id="GO:0006629">
    <property type="term" value="P:lipid metabolic process"/>
    <property type="evidence" value="ECO:0007669"/>
    <property type="project" value="InterPro"/>
</dbReference>
<dbReference type="InterPro" id="IPR051008">
    <property type="entry name" value="Telomere_Capping_Maintenance"/>
</dbReference>
<evidence type="ECO:0000256" key="4">
    <source>
        <dbReference type="ARBA" id="ARBA00023136"/>
    </source>
</evidence>
<dbReference type="InterPro" id="IPR017946">
    <property type="entry name" value="PLC-like_Pdiesterase_TIM-brl"/>
</dbReference>
<dbReference type="InterPro" id="IPR036213">
    <property type="entry name" value="Calpain_III_sf"/>
</dbReference>
<dbReference type="PROSITE" id="PS50041">
    <property type="entry name" value="C_TYPE_LECTIN_2"/>
    <property type="match status" value="1"/>
</dbReference>
<evidence type="ECO:0000256" key="2">
    <source>
        <dbReference type="ARBA" id="ARBA00022692"/>
    </source>
</evidence>
<keyword evidence="5" id="KW-0732">Signal</keyword>
<organism evidence="7 8">
    <name type="scientific">Acanthopleuribacter pedis</name>
    <dbReference type="NCBI Taxonomy" id="442870"/>
    <lineage>
        <taxon>Bacteria</taxon>
        <taxon>Pseudomonadati</taxon>
        <taxon>Acidobacteriota</taxon>
        <taxon>Holophagae</taxon>
        <taxon>Acanthopleuribacterales</taxon>
        <taxon>Acanthopleuribacteraceae</taxon>
        <taxon>Acanthopleuribacter</taxon>
    </lineage>
</organism>
<dbReference type="SUPFAM" id="SSF49758">
    <property type="entry name" value="Calpain large subunit, middle domain (domain III)"/>
    <property type="match status" value="1"/>
</dbReference>
<comment type="subcellular location">
    <subcellularLocation>
        <location evidence="1">Membrane</location>
    </subcellularLocation>
</comment>
<keyword evidence="2" id="KW-0812">Transmembrane</keyword>
<evidence type="ECO:0000313" key="7">
    <source>
        <dbReference type="EMBL" id="MBO1321644.1"/>
    </source>
</evidence>
<dbReference type="GO" id="GO:0004436">
    <property type="term" value="F:phosphatidylinositol diacylglycerol-lyase activity"/>
    <property type="evidence" value="ECO:0007669"/>
    <property type="project" value="UniProtKB-EC"/>
</dbReference>
<dbReference type="InterPro" id="IPR016187">
    <property type="entry name" value="CTDL_fold"/>
</dbReference>
<dbReference type="PANTHER" id="PTHR35518:SF2">
    <property type="entry name" value="MAINTENANCE OF TELOMERE CAPPING PROTEIN 6"/>
    <property type="match status" value="1"/>
</dbReference>
<dbReference type="InterPro" id="IPR016186">
    <property type="entry name" value="C-type_lectin-like/link_sf"/>
</dbReference>
<proteinExistence type="predicted"/>
<accession>A0A8J7U681</accession>